<proteinExistence type="predicted"/>
<evidence type="ECO:0000259" key="2">
    <source>
        <dbReference type="Pfam" id="PF13411"/>
    </source>
</evidence>
<dbReference type="Pfam" id="PF13411">
    <property type="entry name" value="MerR_1"/>
    <property type="match status" value="1"/>
</dbReference>
<organism evidence="3 4">
    <name type="scientific">Polynucleobacter sphagniphilus</name>
    <dbReference type="NCBI Taxonomy" id="1743169"/>
    <lineage>
        <taxon>Bacteria</taxon>
        <taxon>Pseudomonadati</taxon>
        <taxon>Pseudomonadota</taxon>
        <taxon>Betaproteobacteria</taxon>
        <taxon>Burkholderiales</taxon>
        <taxon>Burkholderiaceae</taxon>
        <taxon>Polynucleobacter</taxon>
    </lineage>
</organism>
<evidence type="ECO:0000256" key="1">
    <source>
        <dbReference type="SAM" id="MobiDB-lite"/>
    </source>
</evidence>
<dbReference type="AlphaFoldDB" id="A0AA43S6M9"/>
<keyword evidence="4" id="KW-1185">Reference proteome</keyword>
<dbReference type="Proteomes" id="UP001161160">
    <property type="component" value="Unassembled WGS sequence"/>
</dbReference>
<dbReference type="InterPro" id="IPR000551">
    <property type="entry name" value="MerR-type_HTH_dom"/>
</dbReference>
<name>A0AA43S6M9_9BURK</name>
<dbReference type="GO" id="GO:0006355">
    <property type="term" value="P:regulation of DNA-templated transcription"/>
    <property type="evidence" value="ECO:0007669"/>
    <property type="project" value="InterPro"/>
</dbReference>
<accession>A0AA43S6M9</accession>
<dbReference type="RefSeq" id="WP_280757078.1">
    <property type="nucleotide sequence ID" value="NZ_JARXXW010000007.1"/>
</dbReference>
<evidence type="ECO:0000313" key="3">
    <source>
        <dbReference type="EMBL" id="MDH6504878.1"/>
    </source>
</evidence>
<keyword evidence="3" id="KW-0238">DNA-binding</keyword>
<reference evidence="3" key="1">
    <citation type="submission" date="2023-04" db="EMBL/GenBank/DDBJ databases">
        <title>Genome Encyclopedia of Bacteria and Archaea VI: Functional Genomics of Type Strains.</title>
        <authorList>
            <person name="Whitman W."/>
        </authorList>
    </citation>
    <scope>NUCLEOTIDE SEQUENCE</scope>
    <source>
        <strain evidence="3">Enz.4-51</strain>
    </source>
</reference>
<dbReference type="EMBL" id="JARXYA010000018">
    <property type="protein sequence ID" value="MDH6504878.1"/>
    <property type="molecule type" value="Genomic_DNA"/>
</dbReference>
<gene>
    <name evidence="3" type="ORF">M2127_002207</name>
</gene>
<feature type="domain" description="HTH merR-type" evidence="2">
    <location>
        <begin position="38"/>
        <end position="94"/>
    </location>
</feature>
<evidence type="ECO:0000313" key="4">
    <source>
        <dbReference type="Proteomes" id="UP001161160"/>
    </source>
</evidence>
<sequence length="285" mass="31977">MGFLINQYQGFCGNAVEMASVATQCAQFLQLPGDLDKINERLIRYYVAEGLVDRPKRVGRDAEYGYVHLLQFLAARFLVDASFPMQKVAPYLASLEIVQLEALVMNRTKPNMAELLVASFSSPQVGSRRAKRKDDDLASPSSGGPHIQVAARPSSIASESMRYDALSADLDAFASHIKSSISDTGGPDPSGRIDKLSDQINNLSDSIKQGLSDLLDRATDAAEKERMIFEEQFERMRMVMQEGWSQLRYEIDHERHHRQTQYTETQDKLDRLMAMLAEGKGKEHD</sequence>
<dbReference type="GO" id="GO:0003677">
    <property type="term" value="F:DNA binding"/>
    <property type="evidence" value="ECO:0007669"/>
    <property type="project" value="UniProtKB-KW"/>
</dbReference>
<feature type="region of interest" description="Disordered" evidence="1">
    <location>
        <begin position="126"/>
        <end position="151"/>
    </location>
</feature>
<comment type="caution">
    <text evidence="3">The sequence shown here is derived from an EMBL/GenBank/DDBJ whole genome shotgun (WGS) entry which is preliminary data.</text>
</comment>
<protein>
    <submittedName>
        <fullName evidence="3">DNA-binding transcriptional MerR regulator</fullName>
    </submittedName>
</protein>